<keyword evidence="1" id="KW-0430">Lectin</keyword>
<dbReference type="CDD" id="cd23435">
    <property type="entry name" value="beta-trefoil_Ricin_GALNT3-like"/>
    <property type="match status" value="1"/>
</dbReference>
<sequence length="246" mass="28097">MVVTPEHLRTQVWQCGGRLEILPCSTVGHIYRTKSPHTFPNGITVIVRNQVRLAEVWMDGYKDLFYRRNKMAATIARENKYGDISERLKLRENLHCKNFSWYLENVYPEAFVPDLVPLKFGSIKNSGSKTCLDVGERNTGGKPPIMYTCHSSGGNQYFEYTSSKELRHNINKQLCLHSVRDGEAVDVRPCQLKGQGTSVAPAQVWELSEDQLFRNPSTGWCLSLTGDRVLMDRCNPTELNQHWAFT</sequence>
<gene>
    <name evidence="4" type="ORF">AAFF_G00142430</name>
</gene>
<evidence type="ECO:0000259" key="3">
    <source>
        <dbReference type="SMART" id="SM00458"/>
    </source>
</evidence>
<dbReference type="Pfam" id="PF00652">
    <property type="entry name" value="Ricin_B_lectin"/>
    <property type="match status" value="1"/>
</dbReference>
<dbReference type="SUPFAM" id="SSF53448">
    <property type="entry name" value="Nucleotide-diphospho-sugar transferases"/>
    <property type="match status" value="1"/>
</dbReference>
<dbReference type="GO" id="GO:0030246">
    <property type="term" value="F:carbohydrate binding"/>
    <property type="evidence" value="ECO:0007669"/>
    <property type="project" value="UniProtKB-KW"/>
</dbReference>
<organism evidence="4 5">
    <name type="scientific">Aldrovandia affinis</name>
    <dbReference type="NCBI Taxonomy" id="143900"/>
    <lineage>
        <taxon>Eukaryota</taxon>
        <taxon>Metazoa</taxon>
        <taxon>Chordata</taxon>
        <taxon>Craniata</taxon>
        <taxon>Vertebrata</taxon>
        <taxon>Euteleostomi</taxon>
        <taxon>Actinopterygii</taxon>
        <taxon>Neopterygii</taxon>
        <taxon>Teleostei</taxon>
        <taxon>Notacanthiformes</taxon>
        <taxon>Halosauridae</taxon>
        <taxon>Aldrovandia</taxon>
    </lineage>
</organism>
<evidence type="ECO:0000313" key="5">
    <source>
        <dbReference type="Proteomes" id="UP001221898"/>
    </source>
</evidence>
<dbReference type="EMBL" id="JAINUG010000020">
    <property type="protein sequence ID" value="KAJ8411976.1"/>
    <property type="molecule type" value="Genomic_DNA"/>
</dbReference>
<dbReference type="PROSITE" id="PS50231">
    <property type="entry name" value="RICIN_B_LECTIN"/>
    <property type="match status" value="1"/>
</dbReference>
<dbReference type="GO" id="GO:0005794">
    <property type="term" value="C:Golgi apparatus"/>
    <property type="evidence" value="ECO:0007669"/>
    <property type="project" value="TreeGrafter"/>
</dbReference>
<dbReference type="GO" id="GO:0006493">
    <property type="term" value="P:protein O-linked glycosylation"/>
    <property type="evidence" value="ECO:0007669"/>
    <property type="project" value="TreeGrafter"/>
</dbReference>
<feature type="domain" description="Ricin B lectin" evidence="3">
    <location>
        <begin position="120"/>
        <end position="246"/>
    </location>
</feature>
<dbReference type="SMART" id="SM00458">
    <property type="entry name" value="RICIN"/>
    <property type="match status" value="1"/>
</dbReference>
<dbReference type="GO" id="GO:0004653">
    <property type="term" value="F:polypeptide N-acetylgalactosaminyltransferase activity"/>
    <property type="evidence" value="ECO:0007669"/>
    <property type="project" value="TreeGrafter"/>
</dbReference>
<evidence type="ECO:0000256" key="2">
    <source>
        <dbReference type="ARBA" id="ARBA00023157"/>
    </source>
</evidence>
<dbReference type="FunFam" id="2.80.10.50:FF:000024">
    <property type="entry name" value="Polypeptide N-acetylgalactosaminyltransferase"/>
    <property type="match status" value="1"/>
</dbReference>
<dbReference type="PANTHER" id="PTHR11675">
    <property type="entry name" value="N-ACETYLGALACTOSAMINYLTRANSFERASE"/>
    <property type="match status" value="1"/>
</dbReference>
<dbReference type="Gene3D" id="3.90.550.10">
    <property type="entry name" value="Spore Coat Polysaccharide Biosynthesis Protein SpsA, Chain A"/>
    <property type="match status" value="1"/>
</dbReference>
<evidence type="ECO:0000313" key="4">
    <source>
        <dbReference type="EMBL" id="KAJ8411976.1"/>
    </source>
</evidence>
<evidence type="ECO:0000256" key="1">
    <source>
        <dbReference type="ARBA" id="ARBA00022734"/>
    </source>
</evidence>
<accession>A0AAD7T059</accession>
<reference evidence="4" key="1">
    <citation type="journal article" date="2023" name="Science">
        <title>Genome structures resolve the early diversification of teleost fishes.</title>
        <authorList>
            <person name="Parey E."/>
            <person name="Louis A."/>
            <person name="Montfort J."/>
            <person name="Bouchez O."/>
            <person name="Roques C."/>
            <person name="Iampietro C."/>
            <person name="Lluch J."/>
            <person name="Castinel A."/>
            <person name="Donnadieu C."/>
            <person name="Desvignes T."/>
            <person name="Floi Bucao C."/>
            <person name="Jouanno E."/>
            <person name="Wen M."/>
            <person name="Mejri S."/>
            <person name="Dirks R."/>
            <person name="Jansen H."/>
            <person name="Henkel C."/>
            <person name="Chen W.J."/>
            <person name="Zahm M."/>
            <person name="Cabau C."/>
            <person name="Klopp C."/>
            <person name="Thompson A.W."/>
            <person name="Robinson-Rechavi M."/>
            <person name="Braasch I."/>
            <person name="Lecointre G."/>
            <person name="Bobe J."/>
            <person name="Postlethwait J.H."/>
            <person name="Berthelot C."/>
            <person name="Roest Crollius H."/>
            <person name="Guiguen Y."/>
        </authorList>
    </citation>
    <scope>NUCLEOTIDE SEQUENCE</scope>
    <source>
        <strain evidence="4">NC1722</strain>
    </source>
</reference>
<dbReference type="Proteomes" id="UP001221898">
    <property type="component" value="Unassembled WGS sequence"/>
</dbReference>
<name>A0AAD7T059_9TELE</name>
<dbReference type="InterPro" id="IPR000772">
    <property type="entry name" value="Ricin_B_lectin"/>
</dbReference>
<dbReference type="AlphaFoldDB" id="A0AAD7T059"/>
<keyword evidence="2" id="KW-1015">Disulfide bond</keyword>
<dbReference type="InterPro" id="IPR035992">
    <property type="entry name" value="Ricin_B-like_lectins"/>
</dbReference>
<comment type="caution">
    <text evidence="4">The sequence shown here is derived from an EMBL/GenBank/DDBJ whole genome shotgun (WGS) entry which is preliminary data.</text>
</comment>
<dbReference type="SUPFAM" id="SSF50370">
    <property type="entry name" value="Ricin B-like lectins"/>
    <property type="match status" value="1"/>
</dbReference>
<dbReference type="PANTHER" id="PTHR11675:SF137">
    <property type="entry name" value="POLYPEPTIDE N-ACETYLGALACTOSAMINYLTRANSFERASE"/>
    <property type="match status" value="1"/>
</dbReference>
<dbReference type="Gene3D" id="2.80.10.50">
    <property type="match status" value="1"/>
</dbReference>
<protein>
    <recommendedName>
        <fullName evidence="3">Ricin B lectin domain-containing protein</fullName>
    </recommendedName>
</protein>
<proteinExistence type="predicted"/>
<dbReference type="InterPro" id="IPR029044">
    <property type="entry name" value="Nucleotide-diphossugar_trans"/>
</dbReference>
<keyword evidence="5" id="KW-1185">Reference proteome</keyword>